<evidence type="ECO:0000256" key="1">
    <source>
        <dbReference type="SAM" id="MobiDB-lite"/>
    </source>
</evidence>
<dbReference type="Proteomes" id="UP000315295">
    <property type="component" value="Unassembled WGS sequence"/>
</dbReference>
<accession>A0A540LVT1</accession>
<name>A0A540LVT1_MALBA</name>
<keyword evidence="3" id="KW-1185">Reference proteome</keyword>
<feature type="region of interest" description="Disordered" evidence="1">
    <location>
        <begin position="44"/>
        <end position="85"/>
    </location>
</feature>
<feature type="compositionally biased region" description="Basic and acidic residues" evidence="1">
    <location>
        <begin position="49"/>
        <end position="60"/>
    </location>
</feature>
<proteinExistence type="predicted"/>
<reference evidence="2 3" key="1">
    <citation type="journal article" date="2019" name="G3 (Bethesda)">
        <title>Sequencing of a Wild Apple (Malus baccata) Genome Unravels the Differences Between Cultivated and Wild Apple Species Regarding Disease Resistance and Cold Tolerance.</title>
        <authorList>
            <person name="Chen X."/>
        </authorList>
    </citation>
    <scope>NUCLEOTIDE SEQUENCE [LARGE SCALE GENOMIC DNA]</scope>
    <source>
        <strain evidence="3">cv. Shandingzi</strain>
        <tissue evidence="2">Leaves</tissue>
    </source>
</reference>
<evidence type="ECO:0000313" key="3">
    <source>
        <dbReference type="Proteomes" id="UP000315295"/>
    </source>
</evidence>
<evidence type="ECO:0000313" key="2">
    <source>
        <dbReference type="EMBL" id="TQD90607.1"/>
    </source>
</evidence>
<protein>
    <submittedName>
        <fullName evidence="2">Uncharacterized protein</fullName>
    </submittedName>
</protein>
<feature type="compositionally biased region" description="Basic and acidic residues" evidence="1">
    <location>
        <begin position="1"/>
        <end position="18"/>
    </location>
</feature>
<comment type="caution">
    <text evidence="2">The sequence shown here is derived from an EMBL/GenBank/DDBJ whole genome shotgun (WGS) entry which is preliminary data.</text>
</comment>
<organism evidence="2 3">
    <name type="scientific">Malus baccata</name>
    <name type="common">Siberian crab apple</name>
    <name type="synonym">Pyrus baccata</name>
    <dbReference type="NCBI Taxonomy" id="106549"/>
    <lineage>
        <taxon>Eukaryota</taxon>
        <taxon>Viridiplantae</taxon>
        <taxon>Streptophyta</taxon>
        <taxon>Embryophyta</taxon>
        <taxon>Tracheophyta</taxon>
        <taxon>Spermatophyta</taxon>
        <taxon>Magnoliopsida</taxon>
        <taxon>eudicotyledons</taxon>
        <taxon>Gunneridae</taxon>
        <taxon>Pentapetalae</taxon>
        <taxon>rosids</taxon>
        <taxon>fabids</taxon>
        <taxon>Rosales</taxon>
        <taxon>Rosaceae</taxon>
        <taxon>Amygdaloideae</taxon>
        <taxon>Maleae</taxon>
        <taxon>Malus</taxon>
    </lineage>
</organism>
<feature type="region of interest" description="Disordered" evidence="1">
    <location>
        <begin position="1"/>
        <end position="26"/>
    </location>
</feature>
<sequence length="103" mass="12278">MNHEFNDFDRRKGTDQYNRDGGGYDRNLMQRSKSLFVLRRSPTKFPKGFRSERDRSRSKDSGSGALSWRRFRKERRGEKRREGVEGREVVDVVKFEGFEERAV</sequence>
<gene>
    <name evidence="2" type="ORF">C1H46_023850</name>
</gene>
<dbReference type="STRING" id="106549.A0A540LVT1"/>
<dbReference type="EMBL" id="VIEB01000447">
    <property type="protein sequence ID" value="TQD90607.1"/>
    <property type="molecule type" value="Genomic_DNA"/>
</dbReference>
<dbReference type="AlphaFoldDB" id="A0A540LVT1"/>
<feature type="compositionally biased region" description="Basic and acidic residues" evidence="1">
    <location>
        <begin position="75"/>
        <end position="85"/>
    </location>
</feature>